<feature type="transmembrane region" description="Helical" evidence="1">
    <location>
        <begin position="5"/>
        <end position="25"/>
    </location>
</feature>
<keyword evidence="1" id="KW-0472">Membrane</keyword>
<evidence type="ECO:0000259" key="2">
    <source>
        <dbReference type="Pfam" id="PF02517"/>
    </source>
</evidence>
<comment type="caution">
    <text evidence="3">The sequence shown here is derived from an EMBL/GenBank/DDBJ whole genome shotgun (WGS) entry which is preliminary data.</text>
</comment>
<keyword evidence="1" id="KW-1133">Transmembrane helix</keyword>
<evidence type="ECO:0000256" key="1">
    <source>
        <dbReference type="SAM" id="Phobius"/>
    </source>
</evidence>
<reference evidence="3 4" key="1">
    <citation type="submission" date="2018-03" db="EMBL/GenBank/DDBJ databases">
        <title>Brevisbacillus phylogenomics.</title>
        <authorList>
            <person name="Dunlap C."/>
        </authorList>
    </citation>
    <scope>NUCLEOTIDE SEQUENCE [LARGE SCALE GENOMIC DNA]</scope>
    <source>
        <strain evidence="3 4">NRRL B-41110</strain>
    </source>
</reference>
<feature type="transmembrane region" description="Helical" evidence="1">
    <location>
        <begin position="154"/>
        <end position="173"/>
    </location>
</feature>
<feature type="domain" description="CAAX prenyl protease 2/Lysostaphin resistance protein A-like" evidence="2">
    <location>
        <begin position="101"/>
        <end position="192"/>
    </location>
</feature>
<feature type="transmembrane region" description="Helical" evidence="1">
    <location>
        <begin position="220"/>
        <end position="246"/>
    </location>
</feature>
<gene>
    <name evidence="3" type="ORF">C7R92_05875</name>
</gene>
<dbReference type="Proteomes" id="UP000241645">
    <property type="component" value="Unassembled WGS sequence"/>
</dbReference>
<dbReference type="InterPro" id="IPR003675">
    <property type="entry name" value="Rce1/LyrA-like_dom"/>
</dbReference>
<accession>A0ABX5FWY2</accession>
<proteinExistence type="predicted"/>
<organism evidence="3 4">
    <name type="scientific">Brevibacillus porteri</name>
    <dbReference type="NCBI Taxonomy" id="2126350"/>
    <lineage>
        <taxon>Bacteria</taxon>
        <taxon>Bacillati</taxon>
        <taxon>Bacillota</taxon>
        <taxon>Bacilli</taxon>
        <taxon>Bacillales</taxon>
        <taxon>Paenibacillaceae</taxon>
        <taxon>Brevibacillus</taxon>
    </lineage>
</organism>
<name>A0ABX5FWY2_9BACL</name>
<sequence length="257" mass="28773">MIKNLVQILLRLVLFVFLFFIVGLTLQSQDYATAVGLAIASLVDYIVFERKRWIIGFTMDRLTSDFSKGMVAGFLTLITIYAIVYLFDGHKLVGVAFDKEAILIWFVICLVVALSEEIFIRGYVYGRLRYVFSGLVASVISSGLFAALHIFRAGFTLTAFTTLFFAGIMYAFMREKSGALWLPVGFHFAWNYTSGILGIWRGEQLVLITESSQGTLIHGGVYGIEGSIVTALLFLILTAVIGFRIVRDVTPRVQMKR</sequence>
<feature type="transmembrane region" description="Helical" evidence="1">
    <location>
        <begin position="31"/>
        <end position="48"/>
    </location>
</feature>
<dbReference type="PANTHER" id="PTHR39430:SF1">
    <property type="entry name" value="PROTEASE"/>
    <property type="match status" value="1"/>
</dbReference>
<dbReference type="GeneID" id="95749672"/>
<feature type="transmembrane region" description="Helical" evidence="1">
    <location>
        <begin position="69"/>
        <end position="87"/>
    </location>
</feature>
<dbReference type="RefSeq" id="WP_106833541.1">
    <property type="nucleotide sequence ID" value="NZ_JARMLW010000097.1"/>
</dbReference>
<protein>
    <recommendedName>
        <fullName evidence="2">CAAX prenyl protease 2/Lysostaphin resistance protein A-like domain-containing protein</fullName>
    </recommendedName>
</protein>
<keyword evidence="1" id="KW-0812">Transmembrane</keyword>
<dbReference type="Pfam" id="PF02517">
    <property type="entry name" value="Rce1-like"/>
    <property type="match status" value="1"/>
</dbReference>
<evidence type="ECO:0000313" key="3">
    <source>
        <dbReference type="EMBL" id="PSK13087.1"/>
    </source>
</evidence>
<dbReference type="EMBL" id="PXZO01000007">
    <property type="protein sequence ID" value="PSK13087.1"/>
    <property type="molecule type" value="Genomic_DNA"/>
</dbReference>
<feature type="transmembrane region" description="Helical" evidence="1">
    <location>
        <begin position="130"/>
        <end position="148"/>
    </location>
</feature>
<evidence type="ECO:0000313" key="4">
    <source>
        <dbReference type="Proteomes" id="UP000241645"/>
    </source>
</evidence>
<dbReference type="PANTHER" id="PTHR39430">
    <property type="entry name" value="MEMBRANE-ASSOCIATED PROTEASE-RELATED"/>
    <property type="match status" value="1"/>
</dbReference>
<feature type="transmembrane region" description="Helical" evidence="1">
    <location>
        <begin position="180"/>
        <end position="200"/>
    </location>
</feature>
<feature type="transmembrane region" description="Helical" evidence="1">
    <location>
        <begin position="102"/>
        <end position="123"/>
    </location>
</feature>
<keyword evidence="4" id="KW-1185">Reference proteome</keyword>